<reference evidence="2 3" key="1">
    <citation type="submission" date="2024-04" db="EMBL/GenBank/DDBJ databases">
        <title>Human intestinal bacterial collection.</title>
        <authorList>
            <person name="Pauvert C."/>
            <person name="Hitch T.C.A."/>
            <person name="Clavel T."/>
        </authorList>
    </citation>
    <scope>NUCLEOTIDE SEQUENCE [LARGE SCALE GENOMIC DNA]</scope>
    <source>
        <strain evidence="2 3">CLA-KB-H42</strain>
    </source>
</reference>
<keyword evidence="3" id="KW-1185">Reference proteome</keyword>
<dbReference type="RefSeq" id="WP_349228008.1">
    <property type="nucleotide sequence ID" value="NZ_JBBNOP010000028.1"/>
</dbReference>
<feature type="coiled-coil region" evidence="1">
    <location>
        <begin position="229"/>
        <end position="260"/>
    </location>
</feature>
<organism evidence="2 3">
    <name type="scientific">Raoultibacter massiliensis</name>
    <dbReference type="NCBI Taxonomy" id="1852371"/>
    <lineage>
        <taxon>Bacteria</taxon>
        <taxon>Bacillati</taxon>
        <taxon>Actinomycetota</taxon>
        <taxon>Coriobacteriia</taxon>
        <taxon>Eggerthellales</taxon>
        <taxon>Eggerthellaceae</taxon>
        <taxon>Raoultibacter</taxon>
    </lineage>
</organism>
<gene>
    <name evidence="2" type="ORF">AAA083_15160</name>
</gene>
<keyword evidence="1" id="KW-0175">Coiled coil</keyword>
<protein>
    <submittedName>
        <fullName evidence="2">Uncharacterized protein</fullName>
    </submittedName>
</protein>
<dbReference type="Proteomes" id="UP001487305">
    <property type="component" value="Unassembled WGS sequence"/>
</dbReference>
<dbReference type="EMBL" id="JBBNOP010000028">
    <property type="protein sequence ID" value="MEQ3364318.1"/>
    <property type="molecule type" value="Genomic_DNA"/>
</dbReference>
<proteinExistence type="predicted"/>
<comment type="caution">
    <text evidence="2">The sequence shown here is derived from an EMBL/GenBank/DDBJ whole genome shotgun (WGS) entry which is preliminary data.</text>
</comment>
<sequence length="462" mass="53175">MKLTGVREEFKDAIPSNANEIAAAIMHHCAVYLLLEECPTILLKDDGRTINLNEEFGKAFKDAGERQEFAIKDRKFILTNMRMSIDDIGSVKLDKKNRVMLCADNRCVEEFELDNHLKGLGAILKSKYDFYYLGILTGAYLNESVDADRQSFSFENEGSLFEDDGITKREIVEALEASVDEYLEDYIDEANTERSKAVDEYVTKEAPQYKPLLDHIPNLYERVKYGADSESVEDVLHEAKRNLEKEMKKKTDELLSLKDNEILSSDDYIREFKEQIKLVNDINKSTLAEYVARRKAVLNIFEKSLEYLRTGKYEKESYLHELIFPMHATDRDVDYETHNLWLIDERLTYSTYLASDLSLGKQAGGKRPDILSLQDPITVTDEENSGREYNSVSIFELKRPMRDDYDEKENPITQLLNYVAKLKEGNARDAKGRPINIGEHTRIYLYAVCDDYCGPIATAFHA</sequence>
<name>A0ABV1JGV0_9ACTN</name>
<accession>A0ABV1JGV0</accession>
<evidence type="ECO:0000313" key="2">
    <source>
        <dbReference type="EMBL" id="MEQ3364318.1"/>
    </source>
</evidence>
<evidence type="ECO:0000256" key="1">
    <source>
        <dbReference type="SAM" id="Coils"/>
    </source>
</evidence>
<evidence type="ECO:0000313" key="3">
    <source>
        <dbReference type="Proteomes" id="UP001487305"/>
    </source>
</evidence>